<gene>
    <name evidence="2" type="ORF">ElyMa_000086700</name>
</gene>
<dbReference type="AlphaFoldDB" id="A0AAV4EI84"/>
<protein>
    <submittedName>
        <fullName evidence="2">Uncharacterized protein</fullName>
    </submittedName>
</protein>
<sequence length="271" mass="30731">MLLILPLQCLMTVDATGACTPTSMSASCERTSTCRLSVPRQHTSGQLNLLDTISFQYSIQHVRNVFNYFKHSVNELRHFIVTRRNSWTTSVAWTPAGQRGLRRLYPVHTTEPSMADIHTSISHSDVLGELRWWLTAVEEHALQLKACGLLGPTDGPHLVSKVILLSRDLNSLLNLLSINPRTFTAQALCAQLPRSITNSETKRAQFTSVVLRDLERAVDRIKLVLNHCEMSSHTEGQHRVRLQCQTSYQHLFYQTRPSDVTHLYSHTDFLS</sequence>
<keyword evidence="3" id="KW-1185">Reference proteome</keyword>
<reference evidence="2 3" key="1">
    <citation type="journal article" date="2021" name="Elife">
        <title>Chloroplast acquisition without the gene transfer in kleptoplastic sea slugs, Plakobranchus ocellatus.</title>
        <authorList>
            <person name="Maeda T."/>
            <person name="Takahashi S."/>
            <person name="Yoshida T."/>
            <person name="Shimamura S."/>
            <person name="Takaki Y."/>
            <person name="Nagai Y."/>
            <person name="Toyoda A."/>
            <person name="Suzuki Y."/>
            <person name="Arimoto A."/>
            <person name="Ishii H."/>
            <person name="Satoh N."/>
            <person name="Nishiyama T."/>
            <person name="Hasebe M."/>
            <person name="Maruyama T."/>
            <person name="Minagawa J."/>
            <person name="Obokata J."/>
            <person name="Shigenobu S."/>
        </authorList>
    </citation>
    <scope>NUCLEOTIDE SEQUENCE [LARGE SCALE GENOMIC DNA]</scope>
</reference>
<accession>A0AAV4EI84</accession>
<proteinExistence type="predicted"/>
<dbReference type="EMBL" id="BMAT01000150">
    <property type="protein sequence ID" value="GFR60717.1"/>
    <property type="molecule type" value="Genomic_DNA"/>
</dbReference>
<evidence type="ECO:0000313" key="3">
    <source>
        <dbReference type="Proteomes" id="UP000762676"/>
    </source>
</evidence>
<feature type="chain" id="PRO_5043360393" evidence="1">
    <location>
        <begin position="16"/>
        <end position="271"/>
    </location>
</feature>
<feature type="signal peptide" evidence="1">
    <location>
        <begin position="1"/>
        <end position="15"/>
    </location>
</feature>
<name>A0AAV4EI84_9GAST</name>
<evidence type="ECO:0000313" key="2">
    <source>
        <dbReference type="EMBL" id="GFR60717.1"/>
    </source>
</evidence>
<evidence type="ECO:0000256" key="1">
    <source>
        <dbReference type="SAM" id="SignalP"/>
    </source>
</evidence>
<keyword evidence="1" id="KW-0732">Signal</keyword>
<dbReference type="Proteomes" id="UP000762676">
    <property type="component" value="Unassembled WGS sequence"/>
</dbReference>
<comment type="caution">
    <text evidence="2">The sequence shown here is derived from an EMBL/GenBank/DDBJ whole genome shotgun (WGS) entry which is preliminary data.</text>
</comment>
<organism evidence="2 3">
    <name type="scientific">Elysia marginata</name>
    <dbReference type="NCBI Taxonomy" id="1093978"/>
    <lineage>
        <taxon>Eukaryota</taxon>
        <taxon>Metazoa</taxon>
        <taxon>Spiralia</taxon>
        <taxon>Lophotrochozoa</taxon>
        <taxon>Mollusca</taxon>
        <taxon>Gastropoda</taxon>
        <taxon>Heterobranchia</taxon>
        <taxon>Euthyneura</taxon>
        <taxon>Panpulmonata</taxon>
        <taxon>Sacoglossa</taxon>
        <taxon>Placobranchoidea</taxon>
        <taxon>Plakobranchidae</taxon>
        <taxon>Elysia</taxon>
    </lineage>
</organism>